<accession>A0A176VRN5</accession>
<reference evidence="1" key="1">
    <citation type="submission" date="2016-03" db="EMBL/GenBank/DDBJ databases">
        <title>Mechanisms controlling the formation of the plant cell surface in tip-growing cells are functionally conserved among land plants.</title>
        <authorList>
            <person name="Honkanen S."/>
            <person name="Jones V.A."/>
            <person name="Morieri G."/>
            <person name="Champion C."/>
            <person name="Hetherington A.J."/>
            <person name="Kelly S."/>
            <person name="Saint-Marcoux D."/>
            <person name="Proust H."/>
            <person name="Prescott H."/>
            <person name="Dolan L."/>
        </authorList>
    </citation>
    <scope>NUCLEOTIDE SEQUENCE [LARGE SCALE GENOMIC DNA]</scope>
    <source>
        <tissue evidence="1">Whole gametophyte</tissue>
    </source>
</reference>
<comment type="caution">
    <text evidence="1">The sequence shown here is derived from an EMBL/GenBank/DDBJ whole genome shotgun (WGS) entry which is preliminary data.</text>
</comment>
<name>A0A176VRN5_MARPO</name>
<keyword evidence="2" id="KW-1185">Reference proteome</keyword>
<dbReference type="EMBL" id="LVLJ01002860">
    <property type="protein sequence ID" value="OAE23337.1"/>
    <property type="molecule type" value="Genomic_DNA"/>
</dbReference>
<evidence type="ECO:0000313" key="2">
    <source>
        <dbReference type="Proteomes" id="UP000077202"/>
    </source>
</evidence>
<dbReference type="Proteomes" id="UP000077202">
    <property type="component" value="Unassembled WGS sequence"/>
</dbReference>
<protein>
    <submittedName>
        <fullName evidence="1">Uncharacterized protein</fullName>
    </submittedName>
</protein>
<evidence type="ECO:0000313" key="1">
    <source>
        <dbReference type="EMBL" id="OAE23337.1"/>
    </source>
</evidence>
<proteinExistence type="predicted"/>
<organism evidence="1 2">
    <name type="scientific">Marchantia polymorpha subsp. ruderalis</name>
    <dbReference type="NCBI Taxonomy" id="1480154"/>
    <lineage>
        <taxon>Eukaryota</taxon>
        <taxon>Viridiplantae</taxon>
        <taxon>Streptophyta</taxon>
        <taxon>Embryophyta</taxon>
        <taxon>Marchantiophyta</taxon>
        <taxon>Marchantiopsida</taxon>
        <taxon>Marchantiidae</taxon>
        <taxon>Marchantiales</taxon>
        <taxon>Marchantiaceae</taxon>
        <taxon>Marchantia</taxon>
    </lineage>
</organism>
<dbReference type="AlphaFoldDB" id="A0A176VRN5"/>
<gene>
    <name evidence="1" type="ORF">AXG93_2053s1080</name>
</gene>
<sequence length="91" mass="9988">MDGSAAVTADWVARIPARVDCGETRFPPVGMELDVSGYDTKVAACGSRRKELNTLVLRSPRTLGTDEGSLSYECRKLLIRSTFGDRRYAFG</sequence>